<keyword evidence="2" id="KW-1185">Reference proteome</keyword>
<sequence>MKNMKHRSQDGRGITLALTVPAGATNGRPVALGGGGLYGVLETERVTADMLKAGTAPQGLREGQASVNLPGIGQTIDVGALPVAIADFGRVYLTPAGAPSEVAAGNTWIGWRLGNFVGLRSNGAQ</sequence>
<evidence type="ECO:0000313" key="1">
    <source>
        <dbReference type="EMBL" id="AFZ67079.1"/>
    </source>
</evidence>
<dbReference type="OrthoDB" id="9897783at2"/>
<evidence type="ECO:0000313" key="2">
    <source>
        <dbReference type="Proteomes" id="UP000010467"/>
    </source>
</evidence>
<name>L0A0U5_DEIPD</name>
<dbReference type="Proteomes" id="UP000010467">
    <property type="component" value="Chromosome"/>
</dbReference>
<dbReference type="KEGG" id="dpd:Deipe_1538"/>
<dbReference type="EMBL" id="CP003382">
    <property type="protein sequence ID" value="AFZ67079.1"/>
    <property type="molecule type" value="Genomic_DNA"/>
</dbReference>
<organism evidence="1 2">
    <name type="scientific">Deinococcus peraridilitoris (strain DSM 19664 / LMG 22246 / CIP 109416 / KR-200)</name>
    <dbReference type="NCBI Taxonomy" id="937777"/>
    <lineage>
        <taxon>Bacteria</taxon>
        <taxon>Thermotogati</taxon>
        <taxon>Deinococcota</taxon>
        <taxon>Deinococci</taxon>
        <taxon>Deinococcales</taxon>
        <taxon>Deinococcaceae</taxon>
        <taxon>Deinococcus</taxon>
    </lineage>
</organism>
<dbReference type="STRING" id="937777.Deipe_1538"/>
<gene>
    <name evidence="1" type="ordered locus">Deipe_1538</name>
</gene>
<dbReference type="RefSeq" id="WP_015235387.1">
    <property type="nucleotide sequence ID" value="NC_019793.1"/>
</dbReference>
<dbReference type="AlphaFoldDB" id="L0A0U5"/>
<proteinExistence type="predicted"/>
<reference evidence="2" key="1">
    <citation type="submission" date="2012-03" db="EMBL/GenBank/DDBJ databases">
        <title>Complete sequence of chromosome of Deinococcus peraridilitoris DSM 19664.</title>
        <authorList>
            <person name="Lucas S."/>
            <person name="Copeland A."/>
            <person name="Lapidus A."/>
            <person name="Glavina del Rio T."/>
            <person name="Dalin E."/>
            <person name="Tice H."/>
            <person name="Bruce D."/>
            <person name="Goodwin L."/>
            <person name="Pitluck S."/>
            <person name="Peters L."/>
            <person name="Mikhailova N."/>
            <person name="Lu M."/>
            <person name="Kyrpides N."/>
            <person name="Mavromatis K."/>
            <person name="Ivanova N."/>
            <person name="Brettin T."/>
            <person name="Detter J.C."/>
            <person name="Han C."/>
            <person name="Larimer F."/>
            <person name="Land M."/>
            <person name="Hauser L."/>
            <person name="Markowitz V."/>
            <person name="Cheng J.-F."/>
            <person name="Hugenholtz P."/>
            <person name="Woyke T."/>
            <person name="Wu D."/>
            <person name="Pukall R."/>
            <person name="Steenblock K."/>
            <person name="Brambilla E."/>
            <person name="Klenk H.-P."/>
            <person name="Eisen J.A."/>
        </authorList>
    </citation>
    <scope>NUCLEOTIDE SEQUENCE [LARGE SCALE GENOMIC DNA]</scope>
    <source>
        <strain evidence="2">DSM 19664 / LMG 22246 / CIP 109416 / KR-200</strain>
    </source>
</reference>
<protein>
    <submittedName>
        <fullName evidence="1">Uncharacterized protein</fullName>
    </submittedName>
</protein>
<dbReference type="HOGENOM" id="CLU_1988972_0_0_0"/>
<accession>L0A0U5</accession>
<dbReference type="PATRIC" id="fig|937777.3.peg.1540"/>